<gene>
    <name evidence="2" type="ORF">FRUB_05477</name>
</gene>
<dbReference type="Proteomes" id="UP000214646">
    <property type="component" value="Unassembled WGS sequence"/>
</dbReference>
<keyword evidence="3" id="KW-1185">Reference proteome</keyword>
<accession>A0A225DPN3</accession>
<reference evidence="3" key="1">
    <citation type="submission" date="2017-06" db="EMBL/GenBank/DDBJ databases">
        <title>Genome analysis of Fimbriiglobus ruber SP5, the first member of the order Planctomycetales with confirmed chitinolytic capability.</title>
        <authorList>
            <person name="Ravin N.V."/>
            <person name="Rakitin A.L."/>
            <person name="Ivanova A.A."/>
            <person name="Beletsky A.V."/>
            <person name="Kulichevskaya I.S."/>
            <person name="Mardanov A.V."/>
            <person name="Dedysh S.N."/>
        </authorList>
    </citation>
    <scope>NUCLEOTIDE SEQUENCE [LARGE SCALE GENOMIC DNA]</scope>
    <source>
        <strain evidence="3">SP5</strain>
    </source>
</reference>
<comment type="caution">
    <text evidence="2">The sequence shown here is derived from an EMBL/GenBank/DDBJ whole genome shotgun (WGS) entry which is preliminary data.</text>
</comment>
<dbReference type="EMBL" id="NIDE01000008">
    <property type="protein sequence ID" value="OWK40558.1"/>
    <property type="molecule type" value="Genomic_DNA"/>
</dbReference>
<dbReference type="Pfam" id="PF01610">
    <property type="entry name" value="DDE_Tnp_ISL3"/>
    <property type="match status" value="1"/>
</dbReference>
<protein>
    <recommendedName>
        <fullName evidence="1">Transposase IS204/IS1001/IS1096/IS1165 DDE domain-containing protein</fullName>
    </recommendedName>
</protein>
<sequence>MAAFRKTKTLGNWMGTIANYFVWRSSNGRPEWFNHGLRAIPWRAFGMVNFRHFFRLRALDRFGSPRKARSANLAENPFFFP</sequence>
<dbReference type="AlphaFoldDB" id="A0A225DPN3"/>
<evidence type="ECO:0000259" key="1">
    <source>
        <dbReference type="Pfam" id="PF01610"/>
    </source>
</evidence>
<dbReference type="OrthoDB" id="292435at2"/>
<feature type="domain" description="Transposase IS204/IS1001/IS1096/IS1165 DDE" evidence="1">
    <location>
        <begin position="7"/>
        <end position="54"/>
    </location>
</feature>
<dbReference type="InterPro" id="IPR002560">
    <property type="entry name" value="Transposase_DDE"/>
</dbReference>
<evidence type="ECO:0000313" key="3">
    <source>
        <dbReference type="Proteomes" id="UP000214646"/>
    </source>
</evidence>
<evidence type="ECO:0000313" key="2">
    <source>
        <dbReference type="EMBL" id="OWK40558.1"/>
    </source>
</evidence>
<proteinExistence type="predicted"/>
<dbReference type="RefSeq" id="WP_088256458.1">
    <property type="nucleotide sequence ID" value="NZ_NIDE01000008.1"/>
</dbReference>
<name>A0A225DPN3_9BACT</name>
<organism evidence="2 3">
    <name type="scientific">Fimbriiglobus ruber</name>
    <dbReference type="NCBI Taxonomy" id="1908690"/>
    <lineage>
        <taxon>Bacteria</taxon>
        <taxon>Pseudomonadati</taxon>
        <taxon>Planctomycetota</taxon>
        <taxon>Planctomycetia</taxon>
        <taxon>Gemmatales</taxon>
        <taxon>Gemmataceae</taxon>
        <taxon>Fimbriiglobus</taxon>
    </lineage>
</organism>